<name>A0A1J5RPD3_9ZZZZ</name>
<organism evidence="6">
    <name type="scientific">mine drainage metagenome</name>
    <dbReference type="NCBI Taxonomy" id="410659"/>
    <lineage>
        <taxon>unclassified sequences</taxon>
        <taxon>metagenomes</taxon>
        <taxon>ecological metagenomes</taxon>
    </lineage>
</organism>
<evidence type="ECO:0000256" key="3">
    <source>
        <dbReference type="ARBA" id="ARBA00022827"/>
    </source>
</evidence>
<evidence type="ECO:0000256" key="4">
    <source>
        <dbReference type="ARBA" id="ARBA00023002"/>
    </source>
</evidence>
<dbReference type="InterPro" id="IPR017584">
    <property type="entry name" value="Pyridine_nucleo_diS_OxRdtase_N"/>
</dbReference>
<dbReference type="GO" id="GO:0019646">
    <property type="term" value="P:aerobic electron transport chain"/>
    <property type="evidence" value="ECO:0007669"/>
    <property type="project" value="TreeGrafter"/>
</dbReference>
<dbReference type="PANTHER" id="PTHR42913">
    <property type="entry name" value="APOPTOSIS-INDUCING FACTOR 1"/>
    <property type="match status" value="1"/>
</dbReference>
<gene>
    <name evidence="6" type="primary">noxE</name>
    <name evidence="6" type="ORF">GALL_198680</name>
</gene>
<dbReference type="AlphaFoldDB" id="A0A1J5RPD3"/>
<keyword evidence="2" id="KW-0285">Flavoprotein</keyword>
<dbReference type="Gene3D" id="3.50.50.100">
    <property type="match status" value="1"/>
</dbReference>
<dbReference type="NCBIfam" id="TIGR03169">
    <property type="entry name" value="Nterm_to_SelD"/>
    <property type="match status" value="1"/>
</dbReference>
<dbReference type="EMBL" id="MLJW01000123">
    <property type="protein sequence ID" value="OIQ98104.1"/>
    <property type="molecule type" value="Genomic_DNA"/>
</dbReference>
<accession>A0A1J5RPD3</accession>
<evidence type="ECO:0000259" key="5">
    <source>
        <dbReference type="Pfam" id="PF07992"/>
    </source>
</evidence>
<proteinExistence type="predicted"/>
<dbReference type="EC" id="1.6.99.3" evidence="6"/>
<reference evidence="6" key="1">
    <citation type="submission" date="2016-10" db="EMBL/GenBank/DDBJ databases">
        <title>Sequence of Gallionella enrichment culture.</title>
        <authorList>
            <person name="Poehlein A."/>
            <person name="Muehling M."/>
            <person name="Daniel R."/>
        </authorList>
    </citation>
    <scope>NUCLEOTIDE SEQUENCE</scope>
</reference>
<feature type="domain" description="FAD/NAD(P)-binding" evidence="5">
    <location>
        <begin position="7"/>
        <end position="287"/>
    </location>
</feature>
<keyword evidence="3" id="KW-0274">FAD</keyword>
<dbReference type="GO" id="GO:0003955">
    <property type="term" value="F:NAD(P)H dehydrogenase (quinone) activity"/>
    <property type="evidence" value="ECO:0007669"/>
    <property type="project" value="TreeGrafter"/>
</dbReference>
<dbReference type="InterPro" id="IPR051169">
    <property type="entry name" value="NADH-Q_oxidoreductase"/>
</dbReference>
<comment type="caution">
    <text evidence="6">The sequence shown here is derived from an EMBL/GenBank/DDBJ whole genome shotgun (WGS) entry which is preliminary data.</text>
</comment>
<sequence>MNCTRKRLVLAGGGHAHLSVLRALARQRPDIDAVMITPSTHQTYSGMLPGWMAGHYSMAECQIDLRPLAQAANAEMILDQVTGVNADLQRVTLANGTQLDYDMLSVDVGGETNLSWLETLGKRLLPVKPLGGFVQRWQGIVADAKKQNNFSLIVVGGGAAGVEIALAAQHVIEEQASLATVALIASERGLLPGHAAGVSNRVRYLLKQRGIALHEAQAVGAEDGILLGNGRHLYADTVVAATGSTPPRWLQTSHLALDEHGYISVDSAHRSISHPNVFAAGDVCARTDILMARSGVHAVFAGPVVAHNLIASITGGKFISYRPRKRSLYLMATGPKHAIASWGSFSATGHWVWRWKNQIDRRFMNKHKSGDSRYD</sequence>
<dbReference type="InterPro" id="IPR023753">
    <property type="entry name" value="FAD/NAD-binding_dom"/>
</dbReference>
<evidence type="ECO:0000313" key="6">
    <source>
        <dbReference type="EMBL" id="OIQ98104.1"/>
    </source>
</evidence>
<dbReference type="Pfam" id="PF07992">
    <property type="entry name" value="Pyr_redox_2"/>
    <property type="match status" value="1"/>
</dbReference>
<comment type="cofactor">
    <cofactor evidence="1">
        <name>FAD</name>
        <dbReference type="ChEBI" id="CHEBI:57692"/>
    </cofactor>
</comment>
<dbReference type="InterPro" id="IPR036188">
    <property type="entry name" value="FAD/NAD-bd_sf"/>
</dbReference>
<dbReference type="PRINTS" id="PR00411">
    <property type="entry name" value="PNDRDTASEI"/>
</dbReference>
<evidence type="ECO:0000256" key="2">
    <source>
        <dbReference type="ARBA" id="ARBA00022630"/>
    </source>
</evidence>
<dbReference type="PRINTS" id="PR00368">
    <property type="entry name" value="FADPNR"/>
</dbReference>
<evidence type="ECO:0000256" key="1">
    <source>
        <dbReference type="ARBA" id="ARBA00001974"/>
    </source>
</evidence>
<keyword evidence="4 6" id="KW-0560">Oxidoreductase</keyword>
<dbReference type="SUPFAM" id="SSF51905">
    <property type="entry name" value="FAD/NAD(P)-binding domain"/>
    <property type="match status" value="2"/>
</dbReference>
<dbReference type="PANTHER" id="PTHR42913:SF9">
    <property type="entry name" value="SLR1591 PROTEIN"/>
    <property type="match status" value="1"/>
</dbReference>
<protein>
    <submittedName>
        <fullName evidence="6">NADH oxidase</fullName>
        <ecNumber evidence="6">1.6.99.3</ecNumber>
    </submittedName>
</protein>